<dbReference type="GO" id="GO:0051603">
    <property type="term" value="P:proteolysis involved in protein catabolic process"/>
    <property type="evidence" value="ECO:0007669"/>
    <property type="project" value="TreeGrafter"/>
</dbReference>
<keyword evidence="6 8" id="KW-0862">Zinc</keyword>
<evidence type="ECO:0000256" key="8">
    <source>
        <dbReference type="HAMAP-Rule" id="MF_00997"/>
    </source>
</evidence>
<dbReference type="InterPro" id="IPR051156">
    <property type="entry name" value="Mito/Outer_Membr_Metalloprot"/>
</dbReference>
<organism evidence="10 11">
    <name type="scientific">Aliidiomarina iranensis</name>
    <dbReference type="NCBI Taxonomy" id="1434071"/>
    <lineage>
        <taxon>Bacteria</taxon>
        <taxon>Pseudomonadati</taxon>
        <taxon>Pseudomonadota</taxon>
        <taxon>Gammaproteobacteria</taxon>
        <taxon>Alteromonadales</taxon>
        <taxon>Idiomarinaceae</taxon>
        <taxon>Aliidiomarina</taxon>
    </lineage>
</organism>
<evidence type="ECO:0000313" key="10">
    <source>
        <dbReference type="EMBL" id="RUO22215.1"/>
    </source>
</evidence>
<accession>A0A432VZP9</accession>
<sequence length="496" mass="55997" precursor="true">MLKTLPRISVALTCSALFAFSVGTSSIHSAQAQSRTEVPTIGTAGGAFMSIERERLYGEHYLREIRRLAPIVEDPVLKEYLNTVGNRLVRHADNVQYPFQFFWVRDNSINAFAFLGGNVGMHTGLLLEASDESEMAAVLAHEIAHVTQRHIARNMERMTAAAPLTLAQMLGGIVVGLINPTLGMAVLSTGMAGAQQRQINYTRQFEREADRVGMAALARAGYDPEGAPRFFTKLQDRYRFATQVPQFLVTHPLPESRIADTRSRAQALGAVNLPPVLDFELARSRVLVRYGTRQARDLLLDFERDERNASHPHKTQAAQYGRALTLFELERYEEANEIIDALIAIEPFNLFYLDTKTDVLLGLERSTEAVKWLTREYMRRPNNQVVTLNLAYAGIEAGEYSLVRNILNDYITQNRTDVVAYQMLIDLHQRAGNSVALHEAQAELHSLRGSFQMAVEELHSAYSKTDEKDESNRQRIQARIFQMRSLEAERNRVFDI</sequence>
<comment type="similarity">
    <text evidence="8">Belongs to the peptidase M48 family. BepA subfamily.</text>
</comment>
<dbReference type="OrthoDB" id="9810445at2"/>
<comment type="cofactor">
    <cofactor evidence="8">
        <name>Zn(2+)</name>
        <dbReference type="ChEBI" id="CHEBI:29105"/>
    </cofactor>
    <text evidence="8">Binds 1 zinc ion per subunit.</text>
</comment>
<dbReference type="PANTHER" id="PTHR22726:SF1">
    <property type="entry name" value="METALLOENDOPEPTIDASE OMA1, MITOCHONDRIAL"/>
    <property type="match status" value="1"/>
</dbReference>
<dbReference type="Proteomes" id="UP000288395">
    <property type="component" value="Unassembled WGS sequence"/>
</dbReference>
<dbReference type="GO" id="GO:0004222">
    <property type="term" value="F:metalloendopeptidase activity"/>
    <property type="evidence" value="ECO:0007669"/>
    <property type="project" value="InterPro"/>
</dbReference>
<dbReference type="Gene3D" id="3.30.2010.10">
    <property type="entry name" value="Metalloproteases ('zincins'), catalytic domain"/>
    <property type="match status" value="1"/>
</dbReference>
<comment type="subcellular location">
    <subcellularLocation>
        <location evidence="8">Periplasm</location>
    </subcellularLocation>
</comment>
<evidence type="ECO:0000313" key="11">
    <source>
        <dbReference type="Proteomes" id="UP000288395"/>
    </source>
</evidence>
<protein>
    <recommendedName>
        <fullName evidence="8">Putative beta-barrel assembly-enhancing protease</fullName>
        <ecNumber evidence="8">3.4.-.-</ecNumber>
    </recommendedName>
</protein>
<keyword evidence="3 8" id="KW-0732">Signal</keyword>
<dbReference type="Gene3D" id="1.25.40.10">
    <property type="entry name" value="Tetratricopeptide repeat domain"/>
    <property type="match status" value="1"/>
</dbReference>
<dbReference type="AlphaFoldDB" id="A0A432VZP9"/>
<dbReference type="GO" id="GO:0042597">
    <property type="term" value="C:periplasmic space"/>
    <property type="evidence" value="ECO:0007669"/>
    <property type="project" value="UniProtKB-SubCell"/>
</dbReference>
<gene>
    <name evidence="10" type="ORF">CWE08_03230</name>
</gene>
<dbReference type="GO" id="GO:0008270">
    <property type="term" value="F:zinc ion binding"/>
    <property type="evidence" value="ECO:0007669"/>
    <property type="project" value="UniProtKB-UniRule"/>
</dbReference>
<dbReference type="GO" id="GO:0016020">
    <property type="term" value="C:membrane"/>
    <property type="evidence" value="ECO:0007669"/>
    <property type="project" value="InterPro"/>
</dbReference>
<feature type="binding site" evidence="8">
    <location>
        <position position="145"/>
    </location>
    <ligand>
        <name>Zn(2+)</name>
        <dbReference type="ChEBI" id="CHEBI:29105"/>
        <note>catalytic</note>
    </ligand>
</feature>
<evidence type="ECO:0000259" key="9">
    <source>
        <dbReference type="Pfam" id="PF01435"/>
    </source>
</evidence>
<feature type="signal peptide" evidence="8">
    <location>
        <begin position="1"/>
        <end position="19"/>
    </location>
</feature>
<dbReference type="PANTHER" id="PTHR22726">
    <property type="entry name" value="METALLOENDOPEPTIDASE OMA1"/>
    <property type="match status" value="1"/>
</dbReference>
<comment type="function">
    <text evidence="8">Functions as both a chaperone and a metalloprotease. Maintains the integrity of the outer membrane by promoting either the assembly or the elimination of outer membrane proteins, depending on their folding state.</text>
</comment>
<name>A0A432VZP9_9GAMM</name>
<dbReference type="CDD" id="cd07333">
    <property type="entry name" value="M48C_bepA_like"/>
    <property type="match status" value="1"/>
</dbReference>
<dbReference type="EMBL" id="PIPJ01000002">
    <property type="protein sequence ID" value="RUO22215.1"/>
    <property type="molecule type" value="Genomic_DNA"/>
</dbReference>
<keyword evidence="1 8" id="KW-0645">Protease</keyword>
<dbReference type="InterPro" id="IPR030873">
    <property type="entry name" value="Protease_BepA"/>
</dbReference>
<proteinExistence type="inferred from homology"/>
<reference evidence="11" key="1">
    <citation type="journal article" date="2018" name="Front. Microbiol.">
        <title>Genome-Based Analysis Reveals the Taxonomy and Diversity of the Family Idiomarinaceae.</title>
        <authorList>
            <person name="Liu Y."/>
            <person name="Lai Q."/>
            <person name="Shao Z."/>
        </authorList>
    </citation>
    <scope>NUCLEOTIDE SEQUENCE [LARGE SCALE GENOMIC DNA]</scope>
    <source>
        <strain evidence="11">GBPy7</strain>
    </source>
</reference>
<evidence type="ECO:0000256" key="2">
    <source>
        <dbReference type="ARBA" id="ARBA00022723"/>
    </source>
</evidence>
<keyword evidence="5 8" id="KW-0378">Hydrolase</keyword>
<keyword evidence="4 8" id="KW-0574">Periplasm</keyword>
<evidence type="ECO:0000256" key="7">
    <source>
        <dbReference type="ARBA" id="ARBA00023049"/>
    </source>
</evidence>
<evidence type="ECO:0000256" key="1">
    <source>
        <dbReference type="ARBA" id="ARBA00022670"/>
    </source>
</evidence>
<feature type="chain" id="PRO_5019596918" description="Putative beta-barrel assembly-enhancing protease" evidence="8">
    <location>
        <begin position="20"/>
        <end position="496"/>
    </location>
</feature>
<keyword evidence="11" id="KW-1185">Reference proteome</keyword>
<dbReference type="Pfam" id="PF01435">
    <property type="entry name" value="Peptidase_M48"/>
    <property type="match status" value="1"/>
</dbReference>
<keyword evidence="2 8" id="KW-0479">Metal-binding</keyword>
<evidence type="ECO:0000256" key="4">
    <source>
        <dbReference type="ARBA" id="ARBA00022764"/>
    </source>
</evidence>
<evidence type="ECO:0000256" key="5">
    <source>
        <dbReference type="ARBA" id="ARBA00022801"/>
    </source>
</evidence>
<dbReference type="SUPFAM" id="SSF48452">
    <property type="entry name" value="TPR-like"/>
    <property type="match status" value="1"/>
</dbReference>
<feature type="domain" description="Peptidase M48" evidence="9">
    <location>
        <begin position="78"/>
        <end position="264"/>
    </location>
</feature>
<feature type="binding site" evidence="8">
    <location>
        <position position="206"/>
    </location>
    <ligand>
        <name>Zn(2+)</name>
        <dbReference type="ChEBI" id="CHEBI:29105"/>
        <note>catalytic</note>
    </ligand>
</feature>
<dbReference type="RefSeq" id="WP_126765584.1">
    <property type="nucleotide sequence ID" value="NZ_PIPJ01000002.1"/>
</dbReference>
<dbReference type="HAMAP" id="MF_00997">
    <property type="entry name" value="Protease_BepA"/>
    <property type="match status" value="1"/>
</dbReference>
<dbReference type="EC" id="3.4.-.-" evidence="8"/>
<evidence type="ECO:0000256" key="6">
    <source>
        <dbReference type="ARBA" id="ARBA00022833"/>
    </source>
</evidence>
<keyword evidence="7 8" id="KW-0482">Metalloprotease</keyword>
<evidence type="ECO:0000256" key="3">
    <source>
        <dbReference type="ARBA" id="ARBA00022729"/>
    </source>
</evidence>
<feature type="active site" evidence="8">
    <location>
        <position position="142"/>
    </location>
</feature>
<feature type="binding site" evidence="8">
    <location>
        <position position="141"/>
    </location>
    <ligand>
        <name>Zn(2+)</name>
        <dbReference type="ChEBI" id="CHEBI:29105"/>
        <note>catalytic</note>
    </ligand>
</feature>
<dbReference type="InterPro" id="IPR001915">
    <property type="entry name" value="Peptidase_M48"/>
</dbReference>
<dbReference type="InterPro" id="IPR011990">
    <property type="entry name" value="TPR-like_helical_dom_sf"/>
</dbReference>
<comment type="caution">
    <text evidence="10">The sequence shown here is derived from an EMBL/GenBank/DDBJ whole genome shotgun (WGS) entry which is preliminary data.</text>
</comment>
<feature type="active site" description="Proton donor" evidence="8">
    <location>
        <position position="210"/>
    </location>
</feature>